<accession>A0A6F9E3I4</accession>
<dbReference type="EMBL" id="LR792683">
    <property type="protein sequence ID" value="CAB3390864.1"/>
    <property type="molecule type" value="Genomic_DNA"/>
</dbReference>
<reference evidence="1 2" key="1">
    <citation type="submission" date="2020-04" db="EMBL/GenBank/DDBJ databases">
        <authorList>
            <person name="Hogendoorn C."/>
        </authorList>
    </citation>
    <scope>NUCLEOTIDE SEQUENCE [LARGE SCALE GENOMIC DNA]</scope>
    <source>
        <strain evidence="1">COOX1</strain>
    </source>
</reference>
<gene>
    <name evidence="1" type="ORF">COOX1_0626</name>
</gene>
<dbReference type="AlphaFoldDB" id="A0A6F9E3I4"/>
<protein>
    <submittedName>
        <fullName evidence="1">Uncharacterized protein</fullName>
    </submittedName>
</protein>
<name>A0A6F9E3I4_9BACL</name>
<dbReference type="Proteomes" id="UP000502196">
    <property type="component" value="Chromosome"/>
</dbReference>
<evidence type="ECO:0000313" key="1">
    <source>
        <dbReference type="EMBL" id="CAB3390864.1"/>
    </source>
</evidence>
<proteinExistence type="predicted"/>
<sequence length="277" mass="30216">MSTNGSCNIARTPSSATKPAATICNRGICCMVLVMMGRNDRSSNKLKPVPIAMVAKSLDMSANTIMLSTLRARSARTTEERSCHKGGPLPPRVPGIWVILHAMPRTMPPNASCKPGTWGNRCSPAISPVRTAVSVNVDMTAMATRCEERRTIPAMTMMLSTLMTRLTINTCTMVRIPAHPRLVEIFLHAERNQSSGSRSHMNFDKGYAYVSPMKTFRSVGGINSCRNICPNLSSNRCRPDLCLLPSGREPPPGWARFSACASSRVRQARSGKPVPKE</sequence>
<evidence type="ECO:0000313" key="2">
    <source>
        <dbReference type="Proteomes" id="UP000502196"/>
    </source>
</evidence>
<organism evidence="1 2">
    <name type="scientific">Kyrpidia spormannii</name>
    <dbReference type="NCBI Taxonomy" id="2055160"/>
    <lineage>
        <taxon>Bacteria</taxon>
        <taxon>Bacillati</taxon>
        <taxon>Bacillota</taxon>
        <taxon>Bacilli</taxon>
        <taxon>Bacillales</taxon>
        <taxon>Alicyclobacillaceae</taxon>
        <taxon>Kyrpidia</taxon>
    </lineage>
</organism>